<sequence length="69" mass="7546">MPDESPSDSSGAQIPLNSRPERVGIRPPREPLPLLQENSPPPLPCCRNPAGSAEPSLLRRELRYAGAFR</sequence>
<accession>A0A2N5N133</accession>
<evidence type="ECO:0000313" key="2">
    <source>
        <dbReference type="EMBL" id="PLT44025.1"/>
    </source>
</evidence>
<dbReference type="EMBL" id="NFEZ01000004">
    <property type="protein sequence ID" value="PLT44025.1"/>
    <property type="molecule type" value="Genomic_DNA"/>
</dbReference>
<proteinExistence type="predicted"/>
<keyword evidence="3" id="KW-1185">Reference proteome</keyword>
<dbReference type="AlphaFoldDB" id="A0A2N5N133"/>
<comment type="caution">
    <text evidence="2">The sequence shown here is derived from an EMBL/GenBank/DDBJ whole genome shotgun (WGS) entry which is preliminary data.</text>
</comment>
<protein>
    <submittedName>
        <fullName evidence="2">Uncharacterized protein</fullName>
    </submittedName>
</protein>
<name>A0A2N5N133_9BACL</name>
<organism evidence="2 3">
    <name type="scientific">Paenibacillus pasadenensis</name>
    <dbReference type="NCBI Taxonomy" id="217090"/>
    <lineage>
        <taxon>Bacteria</taxon>
        <taxon>Bacillati</taxon>
        <taxon>Bacillota</taxon>
        <taxon>Bacilli</taxon>
        <taxon>Bacillales</taxon>
        <taxon>Paenibacillaceae</taxon>
        <taxon>Paenibacillus</taxon>
    </lineage>
</organism>
<feature type="region of interest" description="Disordered" evidence="1">
    <location>
        <begin position="1"/>
        <end position="53"/>
    </location>
</feature>
<dbReference type="Proteomes" id="UP000234789">
    <property type="component" value="Unassembled WGS sequence"/>
</dbReference>
<feature type="compositionally biased region" description="Basic and acidic residues" evidence="1">
    <location>
        <begin position="19"/>
        <end position="29"/>
    </location>
</feature>
<evidence type="ECO:0000313" key="3">
    <source>
        <dbReference type="Proteomes" id="UP000234789"/>
    </source>
</evidence>
<evidence type="ECO:0000256" key="1">
    <source>
        <dbReference type="SAM" id="MobiDB-lite"/>
    </source>
</evidence>
<feature type="compositionally biased region" description="Polar residues" evidence="1">
    <location>
        <begin position="7"/>
        <end position="16"/>
    </location>
</feature>
<reference evidence="2 3" key="1">
    <citation type="submission" date="2017-05" db="EMBL/GenBank/DDBJ databases">
        <title>Functional genome analysis of Paenibacillus pasadenensis strain R16: insights on endophytic life style and antifungal activity.</title>
        <authorList>
            <person name="Passera A."/>
            <person name="Marcolungo L."/>
            <person name="Casati P."/>
            <person name="Brasca M."/>
            <person name="Quaglino F."/>
            <person name="Delledonne M."/>
        </authorList>
    </citation>
    <scope>NUCLEOTIDE SEQUENCE [LARGE SCALE GENOMIC DNA]</scope>
    <source>
        <strain evidence="2 3">R16</strain>
    </source>
</reference>
<gene>
    <name evidence="2" type="ORF">B8V81_2456</name>
</gene>